<dbReference type="FunFam" id="3.30.200.20:FF:000042">
    <property type="entry name" value="Aurora kinase A"/>
    <property type="match status" value="1"/>
</dbReference>
<feature type="binding site" evidence="10 12">
    <location>
        <position position="61"/>
    </location>
    <ligand>
        <name>ATP</name>
        <dbReference type="ChEBI" id="CHEBI:30616"/>
    </ligand>
</feature>
<dbReference type="GO" id="GO:0030261">
    <property type="term" value="P:chromosome condensation"/>
    <property type="evidence" value="ECO:0007669"/>
    <property type="project" value="UniProtKB-ARBA"/>
</dbReference>
<dbReference type="PANTHER" id="PTHR24350">
    <property type="entry name" value="SERINE/THREONINE-PROTEIN KINASE IAL-RELATED"/>
    <property type="match status" value="1"/>
</dbReference>
<dbReference type="InterPro" id="IPR030616">
    <property type="entry name" value="Aur-like"/>
</dbReference>
<evidence type="ECO:0000256" key="11">
    <source>
        <dbReference type="PIRSR" id="PIRSR630616-3"/>
    </source>
</evidence>
<dbReference type="AlphaFoldDB" id="A0A9J6G2B8"/>
<dbReference type="InterPro" id="IPR000719">
    <property type="entry name" value="Prot_kinase_dom"/>
</dbReference>
<accession>A0A9J6G2B8</accession>
<feature type="binding site" evidence="10">
    <location>
        <begin position="159"/>
        <end position="160"/>
    </location>
    <ligand>
        <name>ATP</name>
        <dbReference type="ChEBI" id="CHEBI:30616"/>
    </ligand>
</feature>
<evidence type="ECO:0000256" key="14">
    <source>
        <dbReference type="RuleBase" id="RU367134"/>
    </source>
</evidence>
<dbReference type="InterPro" id="IPR008271">
    <property type="entry name" value="Ser/Thr_kinase_AS"/>
</dbReference>
<dbReference type="VEuPathDB" id="VectorBase:HLOH_055989"/>
<dbReference type="InterPro" id="IPR011009">
    <property type="entry name" value="Kinase-like_dom_sf"/>
</dbReference>
<keyword evidence="2 13" id="KW-0723">Serine/threonine-protein kinase</keyword>
<dbReference type="SMART" id="SM00220">
    <property type="entry name" value="S_TKc"/>
    <property type="match status" value="1"/>
</dbReference>
<feature type="binding site" evidence="10">
    <location>
        <position position="173"/>
    </location>
    <ligand>
        <name>ATP</name>
        <dbReference type="ChEBI" id="CHEBI:30616"/>
    </ligand>
</feature>
<feature type="domain" description="Protein kinase" evidence="15">
    <location>
        <begin position="32"/>
        <end position="265"/>
    </location>
</feature>
<dbReference type="Gene3D" id="1.10.510.10">
    <property type="entry name" value="Transferase(Phosphotransferase) domain 1"/>
    <property type="match status" value="1"/>
</dbReference>
<keyword evidence="5 14" id="KW-0418">Kinase</keyword>
<keyword evidence="4 10" id="KW-0547">Nucleotide-binding</keyword>
<sequence>MKQINQNDPEQIEQSEAKFLITTTQEWCLADFEIGRPLGKGKFGNVYLAREKKTKYVIALKVMFKSQLQSHHVEHQLHREIEIQSHLRHPNVLRLYGYFHDATRVYLILEYAPKGELFKELTKAKKFDDKQSARYVYQVCKALQYCHSKRVIHRDIKPENILIGFNGELKIADFGWSVHAPSSRTACTDEKVDLWALGVLTYEFLVGKPPFESSTPAATYQRIRQVDLRFPPHVSAEARDLISRLLVKEPKRRATLGEVMSHPWILKNLEDAPPN</sequence>
<dbReference type="GO" id="GO:0004674">
    <property type="term" value="F:protein serine/threonine kinase activity"/>
    <property type="evidence" value="ECO:0007669"/>
    <property type="project" value="UniProtKB-KW"/>
</dbReference>
<evidence type="ECO:0000256" key="6">
    <source>
        <dbReference type="ARBA" id="ARBA00022840"/>
    </source>
</evidence>
<comment type="caution">
    <text evidence="16">The sequence shown here is derived from an EMBL/GenBank/DDBJ whole genome shotgun (WGS) entry which is preliminary data.</text>
</comment>
<dbReference type="GO" id="GO:0000070">
    <property type="term" value="P:mitotic sister chromatid segregation"/>
    <property type="evidence" value="ECO:0007669"/>
    <property type="project" value="UniProtKB-ARBA"/>
</dbReference>
<gene>
    <name evidence="16" type="ORF">HPB48_004643</name>
</gene>
<feature type="cross-link" description="Glycyl lysine isopeptide (Lys-Gly) (interchain with G-Cter in SUMO2)" evidence="11">
    <location>
        <position position="157"/>
    </location>
</feature>
<dbReference type="InterPro" id="IPR017441">
    <property type="entry name" value="Protein_kinase_ATP_BS"/>
</dbReference>
<comment type="catalytic activity">
    <reaction evidence="7 14">
        <text>L-threonyl-[protein] + ATP = O-phospho-L-threonyl-[protein] + ADP + H(+)</text>
        <dbReference type="Rhea" id="RHEA:46608"/>
        <dbReference type="Rhea" id="RHEA-COMP:11060"/>
        <dbReference type="Rhea" id="RHEA-COMP:11605"/>
        <dbReference type="ChEBI" id="CHEBI:15378"/>
        <dbReference type="ChEBI" id="CHEBI:30013"/>
        <dbReference type="ChEBI" id="CHEBI:30616"/>
        <dbReference type="ChEBI" id="CHEBI:61977"/>
        <dbReference type="ChEBI" id="CHEBI:456216"/>
        <dbReference type="EC" id="2.7.11.1"/>
    </reaction>
</comment>
<dbReference type="PROSITE" id="PS00108">
    <property type="entry name" value="PROTEIN_KINASE_ST"/>
    <property type="match status" value="1"/>
</dbReference>
<evidence type="ECO:0000259" key="15">
    <source>
        <dbReference type="PROSITE" id="PS50011"/>
    </source>
</evidence>
<feature type="binding site" evidence="10">
    <location>
        <position position="42"/>
    </location>
    <ligand>
        <name>ATP</name>
        <dbReference type="ChEBI" id="CHEBI:30616"/>
    </ligand>
</feature>
<protein>
    <recommendedName>
        <fullName evidence="14">Aurora kinase</fullName>
        <ecNumber evidence="14">2.7.11.1</ecNumber>
    </recommendedName>
</protein>
<evidence type="ECO:0000256" key="12">
    <source>
        <dbReference type="PROSITE-ProRule" id="PRU10141"/>
    </source>
</evidence>
<dbReference type="GO" id="GO:0030496">
    <property type="term" value="C:midbody"/>
    <property type="evidence" value="ECO:0007669"/>
    <property type="project" value="UniProtKB-SubCell"/>
</dbReference>
<dbReference type="Gene3D" id="3.30.200.20">
    <property type="entry name" value="Phosphorylase Kinase, domain 1"/>
    <property type="match status" value="1"/>
</dbReference>
<evidence type="ECO:0000256" key="3">
    <source>
        <dbReference type="ARBA" id="ARBA00022679"/>
    </source>
</evidence>
<dbReference type="PROSITE" id="PS00107">
    <property type="entry name" value="PROTEIN_KINASE_ATP"/>
    <property type="match status" value="1"/>
</dbReference>
<evidence type="ECO:0000313" key="17">
    <source>
        <dbReference type="Proteomes" id="UP000821853"/>
    </source>
</evidence>
<keyword evidence="6 10" id="KW-0067">ATP-binding</keyword>
<keyword evidence="17" id="KW-1185">Reference proteome</keyword>
<evidence type="ECO:0000256" key="2">
    <source>
        <dbReference type="ARBA" id="ARBA00022527"/>
    </source>
</evidence>
<evidence type="ECO:0000256" key="13">
    <source>
        <dbReference type="RuleBase" id="RU000304"/>
    </source>
</evidence>
<evidence type="ECO:0000256" key="10">
    <source>
        <dbReference type="PIRSR" id="PIRSR630616-2"/>
    </source>
</evidence>
<comment type="catalytic activity">
    <reaction evidence="8 14">
        <text>L-seryl-[protein] + ATP = O-phospho-L-seryl-[protein] + ADP + H(+)</text>
        <dbReference type="Rhea" id="RHEA:17989"/>
        <dbReference type="Rhea" id="RHEA-COMP:9863"/>
        <dbReference type="Rhea" id="RHEA-COMP:11604"/>
        <dbReference type="ChEBI" id="CHEBI:15378"/>
        <dbReference type="ChEBI" id="CHEBI:29999"/>
        <dbReference type="ChEBI" id="CHEBI:30616"/>
        <dbReference type="ChEBI" id="CHEBI:83421"/>
        <dbReference type="ChEBI" id="CHEBI:456216"/>
        <dbReference type="EC" id="2.7.11.1"/>
    </reaction>
</comment>
<proteinExistence type="inferred from homology"/>
<dbReference type="CDD" id="cd14007">
    <property type="entry name" value="STKc_Aurora"/>
    <property type="match status" value="1"/>
</dbReference>
<evidence type="ECO:0000256" key="9">
    <source>
        <dbReference type="PIRSR" id="PIRSR630616-1"/>
    </source>
</evidence>
<comment type="subcellular location">
    <subcellularLocation>
        <location evidence="1">Midbody</location>
    </subcellularLocation>
</comment>
<dbReference type="PIRSF" id="PIRSF000654">
    <property type="entry name" value="Integrin-linked_kinase"/>
    <property type="match status" value="1"/>
</dbReference>
<evidence type="ECO:0000313" key="16">
    <source>
        <dbReference type="EMBL" id="KAH9368624.1"/>
    </source>
</evidence>
<organism evidence="16 17">
    <name type="scientific">Haemaphysalis longicornis</name>
    <name type="common">Bush tick</name>
    <dbReference type="NCBI Taxonomy" id="44386"/>
    <lineage>
        <taxon>Eukaryota</taxon>
        <taxon>Metazoa</taxon>
        <taxon>Ecdysozoa</taxon>
        <taxon>Arthropoda</taxon>
        <taxon>Chelicerata</taxon>
        <taxon>Arachnida</taxon>
        <taxon>Acari</taxon>
        <taxon>Parasitiformes</taxon>
        <taxon>Ixodida</taxon>
        <taxon>Ixodoidea</taxon>
        <taxon>Ixodidae</taxon>
        <taxon>Haemaphysalinae</taxon>
        <taxon>Haemaphysalis</taxon>
    </lineage>
</organism>
<keyword evidence="3 14" id="KW-0808">Transferase</keyword>
<dbReference type="Pfam" id="PF00069">
    <property type="entry name" value="Pkinase"/>
    <property type="match status" value="2"/>
</dbReference>
<evidence type="ECO:0000256" key="4">
    <source>
        <dbReference type="ARBA" id="ARBA00022741"/>
    </source>
</evidence>
<name>A0A9J6G2B8_HAELO</name>
<dbReference type="EC" id="2.7.11.1" evidence="14"/>
<feature type="binding site" evidence="10">
    <location>
        <begin position="110"/>
        <end position="112"/>
    </location>
    <ligand>
        <name>ATP</name>
        <dbReference type="ChEBI" id="CHEBI:30616"/>
    </ligand>
</feature>
<dbReference type="GO" id="GO:0005524">
    <property type="term" value="F:ATP binding"/>
    <property type="evidence" value="ECO:0007669"/>
    <property type="project" value="UniProtKB-UniRule"/>
</dbReference>
<evidence type="ECO:0000256" key="8">
    <source>
        <dbReference type="ARBA" id="ARBA00048679"/>
    </source>
</evidence>
<evidence type="ECO:0000256" key="7">
    <source>
        <dbReference type="ARBA" id="ARBA00047899"/>
    </source>
</evidence>
<reference evidence="16 17" key="1">
    <citation type="journal article" date="2020" name="Cell">
        <title>Large-Scale Comparative Analyses of Tick Genomes Elucidate Their Genetic Diversity and Vector Capacities.</title>
        <authorList>
            <consortium name="Tick Genome and Microbiome Consortium (TIGMIC)"/>
            <person name="Jia N."/>
            <person name="Wang J."/>
            <person name="Shi W."/>
            <person name="Du L."/>
            <person name="Sun Y."/>
            <person name="Zhan W."/>
            <person name="Jiang J.F."/>
            <person name="Wang Q."/>
            <person name="Zhang B."/>
            <person name="Ji P."/>
            <person name="Bell-Sakyi L."/>
            <person name="Cui X.M."/>
            <person name="Yuan T.T."/>
            <person name="Jiang B.G."/>
            <person name="Yang W.F."/>
            <person name="Lam T.T."/>
            <person name="Chang Q.C."/>
            <person name="Ding S.J."/>
            <person name="Wang X.J."/>
            <person name="Zhu J.G."/>
            <person name="Ruan X.D."/>
            <person name="Zhao L."/>
            <person name="Wei J.T."/>
            <person name="Ye R.Z."/>
            <person name="Que T.C."/>
            <person name="Du C.H."/>
            <person name="Zhou Y.H."/>
            <person name="Cheng J.X."/>
            <person name="Dai P.F."/>
            <person name="Guo W.B."/>
            <person name="Han X.H."/>
            <person name="Huang E.J."/>
            <person name="Li L.F."/>
            <person name="Wei W."/>
            <person name="Gao Y.C."/>
            <person name="Liu J.Z."/>
            <person name="Shao H.Z."/>
            <person name="Wang X."/>
            <person name="Wang C.C."/>
            <person name="Yang T.C."/>
            <person name="Huo Q.B."/>
            <person name="Li W."/>
            <person name="Chen H.Y."/>
            <person name="Chen S.E."/>
            <person name="Zhou L.G."/>
            <person name="Ni X.B."/>
            <person name="Tian J.H."/>
            <person name="Sheng Y."/>
            <person name="Liu T."/>
            <person name="Pan Y.S."/>
            <person name="Xia L.Y."/>
            <person name="Li J."/>
            <person name="Zhao F."/>
            <person name="Cao W.C."/>
        </authorList>
    </citation>
    <scope>NUCLEOTIDE SEQUENCE [LARGE SCALE GENOMIC DNA]</scope>
    <source>
        <strain evidence="16">HaeL-2018</strain>
    </source>
</reference>
<dbReference type="FunFam" id="1.10.510.10:FF:000235">
    <property type="entry name" value="Serine/threonine-protein kinase ark1"/>
    <property type="match status" value="1"/>
</dbReference>
<comment type="similarity">
    <text evidence="14">Belongs to the protein kinase superfamily. Ser/Thr protein kinase family. Aurora subfamily.</text>
</comment>
<evidence type="ECO:0000256" key="1">
    <source>
        <dbReference type="ARBA" id="ARBA00004214"/>
    </source>
</evidence>
<dbReference type="GO" id="GO:0006325">
    <property type="term" value="P:chromatin organization"/>
    <property type="evidence" value="ECO:0007669"/>
    <property type="project" value="UniProtKB-ARBA"/>
</dbReference>
<dbReference type="PROSITE" id="PS50011">
    <property type="entry name" value="PROTEIN_KINASE_DOM"/>
    <property type="match status" value="1"/>
</dbReference>
<dbReference type="EMBL" id="JABSTR010000004">
    <property type="protein sequence ID" value="KAH9368624.1"/>
    <property type="molecule type" value="Genomic_DNA"/>
</dbReference>
<evidence type="ECO:0000256" key="5">
    <source>
        <dbReference type="ARBA" id="ARBA00022777"/>
    </source>
</evidence>
<dbReference type="Proteomes" id="UP000821853">
    <property type="component" value="Chromosome 2"/>
</dbReference>
<dbReference type="OMA" id="KNRPCIK"/>
<feature type="active site" description="Proton acceptor" evidence="9">
    <location>
        <position position="155"/>
    </location>
</feature>
<dbReference type="SUPFAM" id="SSF56112">
    <property type="entry name" value="Protein kinase-like (PK-like)"/>
    <property type="match status" value="1"/>
</dbReference>
<dbReference type="OrthoDB" id="377346at2759"/>
<dbReference type="GO" id="GO:0032506">
    <property type="term" value="P:cytokinetic process"/>
    <property type="evidence" value="ECO:0007669"/>
    <property type="project" value="UniProtKB-ARBA"/>
</dbReference>